<protein>
    <submittedName>
        <fullName evidence="11">LOW QUALITY PROTEIN: myeloid-associated differentiation marker-like</fullName>
    </submittedName>
</protein>
<dbReference type="PROSITE" id="PS51225">
    <property type="entry name" value="MARVEL"/>
    <property type="match status" value="2"/>
</dbReference>
<dbReference type="RefSeq" id="XP_028017716.2">
    <property type="nucleotide sequence ID" value="XM_028161915.2"/>
</dbReference>
<keyword evidence="2 7" id="KW-0812">Transmembrane</keyword>
<dbReference type="InterPro" id="IPR047123">
    <property type="entry name" value="MYADM-like"/>
</dbReference>
<dbReference type="Pfam" id="PF01284">
    <property type="entry name" value="MARVEL"/>
    <property type="match status" value="2"/>
</dbReference>
<dbReference type="PANTHER" id="PTHR17068:SF3">
    <property type="entry name" value="MYELOID-ASSOCIATED DIFFERENTIATION MARKER"/>
    <property type="match status" value="1"/>
</dbReference>
<feature type="transmembrane region" description="Helical" evidence="8">
    <location>
        <begin position="90"/>
        <end position="110"/>
    </location>
</feature>
<evidence type="ECO:0000256" key="2">
    <source>
        <dbReference type="ARBA" id="ARBA00022692"/>
    </source>
</evidence>
<evidence type="ECO:0000313" key="10">
    <source>
        <dbReference type="Proteomes" id="UP001652580"/>
    </source>
</evidence>
<dbReference type="GO" id="GO:0005911">
    <property type="term" value="C:cell-cell junction"/>
    <property type="evidence" value="ECO:0007669"/>
    <property type="project" value="TreeGrafter"/>
</dbReference>
<evidence type="ECO:0000256" key="6">
    <source>
        <dbReference type="ARBA" id="ARBA00034721"/>
    </source>
</evidence>
<proteinExistence type="inferred from homology"/>
<keyword evidence="5 7" id="KW-0472">Membrane</keyword>
<evidence type="ECO:0000256" key="1">
    <source>
        <dbReference type="ARBA" id="ARBA00004141"/>
    </source>
</evidence>
<evidence type="ECO:0000259" key="9">
    <source>
        <dbReference type="PROSITE" id="PS51225"/>
    </source>
</evidence>
<organism evidence="10 11">
    <name type="scientific">Balaenoptera acutorostrata</name>
    <name type="common">Common minke whale</name>
    <name type="synonym">Balaena rostrata</name>
    <dbReference type="NCBI Taxonomy" id="9767"/>
    <lineage>
        <taxon>Eukaryota</taxon>
        <taxon>Metazoa</taxon>
        <taxon>Chordata</taxon>
        <taxon>Craniata</taxon>
        <taxon>Vertebrata</taxon>
        <taxon>Euteleostomi</taxon>
        <taxon>Mammalia</taxon>
        <taxon>Eutheria</taxon>
        <taxon>Laurasiatheria</taxon>
        <taxon>Artiodactyla</taxon>
        <taxon>Whippomorpha</taxon>
        <taxon>Cetacea</taxon>
        <taxon>Mysticeti</taxon>
        <taxon>Balaenopteridae</taxon>
        <taxon>Balaenoptera</taxon>
    </lineage>
</organism>
<evidence type="ECO:0000256" key="8">
    <source>
        <dbReference type="SAM" id="Phobius"/>
    </source>
</evidence>
<feature type="transmembrane region" description="Helical" evidence="8">
    <location>
        <begin position="122"/>
        <end position="145"/>
    </location>
</feature>
<feature type="transmembrane region" description="Helical" evidence="8">
    <location>
        <begin position="52"/>
        <end position="70"/>
    </location>
</feature>
<evidence type="ECO:0000256" key="5">
    <source>
        <dbReference type="ARBA" id="ARBA00023136"/>
    </source>
</evidence>
<sequence>MSTTTPSESPSSSLGSPFWILRLFRFLQLLSTCVAFSLVARVGTWSEAISNWYLFIWCFCFVLTLIILIVELCGLQSCFPLCWYNFSINHACHATLFCLSASIVFAITYVQFLPQGPTRDHAIAATAFSCIAAVAYATEVVWTWACYLPGELTSLMGTMHSLLKLLQNFVASVIFAFICSPHLCQPQPALVWCVAVYPICFLLGTIALLLGLVDCDNRQPIFCIFLLGLSLLSVLLYASALVLWPLYQFSKKFDGQPQWSSDVSCSDELPSTMCIYNQQLAVAILTASNLLTYVADTAYWARLVFVGTEDHPRGSQFPLFSEFFCPLAATGDGRVEAGSVTGVHLAVLSP</sequence>
<evidence type="ECO:0000256" key="4">
    <source>
        <dbReference type="ARBA" id="ARBA00022989"/>
    </source>
</evidence>
<comment type="subcellular location">
    <subcellularLocation>
        <location evidence="1">Membrane</location>
        <topology evidence="1">Multi-pass membrane protein</topology>
    </subcellularLocation>
</comment>
<keyword evidence="10" id="KW-1185">Reference proteome</keyword>
<keyword evidence="4 8" id="KW-1133">Transmembrane helix</keyword>
<name>A0A452C436_BALAC</name>
<gene>
    <name evidence="11" type="primary">LOC103018829</name>
</gene>
<feature type="domain" description="MARVEL" evidence="9">
    <location>
        <begin position="16"/>
        <end position="148"/>
    </location>
</feature>
<dbReference type="AlphaFoldDB" id="A0A452C436"/>
<feature type="transmembrane region" description="Helical" evidence="8">
    <location>
        <begin position="190"/>
        <end position="213"/>
    </location>
</feature>
<feature type="transmembrane region" description="Helical" evidence="8">
    <location>
        <begin position="20"/>
        <end position="40"/>
    </location>
</feature>
<dbReference type="STRING" id="310752.A0A452C436"/>
<feature type="transmembrane region" description="Helical" evidence="8">
    <location>
        <begin position="165"/>
        <end position="183"/>
    </location>
</feature>
<evidence type="ECO:0000256" key="7">
    <source>
        <dbReference type="PROSITE-ProRule" id="PRU00581"/>
    </source>
</evidence>
<dbReference type="Proteomes" id="UP001652580">
    <property type="component" value="Chromosome 3"/>
</dbReference>
<dbReference type="GO" id="GO:0005886">
    <property type="term" value="C:plasma membrane"/>
    <property type="evidence" value="ECO:0007669"/>
    <property type="project" value="TreeGrafter"/>
</dbReference>
<comment type="similarity">
    <text evidence="6">Belongs to the MAL family.</text>
</comment>
<dbReference type="PANTHER" id="PTHR17068">
    <property type="entry name" value="MYELOID-ASSOCIATED DIFFERENTIATION MARKER MYADM FAMILY MEMBER"/>
    <property type="match status" value="1"/>
</dbReference>
<keyword evidence="3" id="KW-0677">Repeat</keyword>
<feature type="transmembrane region" description="Helical" evidence="8">
    <location>
        <begin position="219"/>
        <end position="244"/>
    </location>
</feature>
<dbReference type="InParanoid" id="A0A452C436"/>
<dbReference type="GeneID" id="103018829"/>
<reference evidence="11" key="1">
    <citation type="submission" date="2025-08" db="UniProtKB">
        <authorList>
            <consortium name="RefSeq"/>
        </authorList>
    </citation>
    <scope>IDENTIFICATION</scope>
</reference>
<evidence type="ECO:0000256" key="3">
    <source>
        <dbReference type="ARBA" id="ARBA00022737"/>
    </source>
</evidence>
<accession>A0A452C436</accession>
<evidence type="ECO:0000313" key="11">
    <source>
        <dbReference type="RefSeq" id="XP_028017716.2"/>
    </source>
</evidence>
<feature type="domain" description="MARVEL" evidence="9">
    <location>
        <begin position="155"/>
        <end position="305"/>
    </location>
</feature>
<dbReference type="InterPro" id="IPR008253">
    <property type="entry name" value="Marvel"/>
</dbReference>